<dbReference type="Proteomes" id="UP000261052">
    <property type="component" value="Unassembled WGS sequence"/>
</dbReference>
<dbReference type="Proteomes" id="UP000260717">
    <property type="component" value="Unassembled WGS sequence"/>
</dbReference>
<evidence type="ECO:0000313" key="5">
    <source>
        <dbReference type="Proteomes" id="UP000260758"/>
    </source>
</evidence>
<evidence type="ECO:0000313" key="6">
    <source>
        <dbReference type="Proteomes" id="UP000261052"/>
    </source>
</evidence>
<dbReference type="EMBL" id="QSTI01000028">
    <property type="protein sequence ID" value="RGM45054.1"/>
    <property type="molecule type" value="Genomic_DNA"/>
</dbReference>
<sequence length="421" mass="49105">MAVIIEPIIKNIRDTKVKIFLESKGIKESENDDRLELSAWLEHLLDSGRISEEEINDFFFEELMSGKRQLVRIYSLKSVRKMKRVQDWTDFVREYDCPDLSFNRIISTSLSDEDVKVCAINSKIFDGKIQKIELIFVYKIKLEKDNSISATYSYIPVVFDFTDRKLTIKVWNRDDVCEGYRPMEQLDWIFNRLQDLLDFEIMPASVKAQKVLYRMSKALFDEFYGHLPSVTEVKNKKANIPVIVNSLLDGITLSNSIIKNGLRTMNDDVINVNDEIYKLVQQIALFDYLQDHTLQDLLQNTDKYISRVRFSDRDNLTASLTSEKGVRCIFDAKTFMCVRNSLDLVEQIVSIVVTFSQNSGKGLMSVKYDASDGRFLTIHVLNSRYYTNDDYKKIWELYNTYESEYISEAEQLPVQFDVEAM</sequence>
<comment type="caution">
    <text evidence="3">The sequence shown here is derived from an EMBL/GenBank/DDBJ whole genome shotgun (WGS) entry which is preliminary data.</text>
</comment>
<reference evidence="4 5" key="1">
    <citation type="submission" date="2018-08" db="EMBL/GenBank/DDBJ databases">
        <title>A genome reference for cultivated species of the human gut microbiota.</title>
        <authorList>
            <person name="Zou Y."/>
            <person name="Xue W."/>
            <person name="Luo G."/>
        </authorList>
    </citation>
    <scope>NUCLEOTIDE SEQUENCE [LARGE SCALE GENOMIC DNA]</scope>
    <source>
        <strain evidence="3 5">OM07-13</strain>
        <strain evidence="2 4">OM08-12AT</strain>
        <strain evidence="1 6">TF11-15AC</strain>
    </source>
</reference>
<proteinExistence type="predicted"/>
<name>A0A3E4Y626_9FIRM</name>
<organism evidence="3 5">
    <name type="scientific">Agathobacter rectalis</name>
    <dbReference type="NCBI Taxonomy" id="39491"/>
    <lineage>
        <taxon>Bacteria</taxon>
        <taxon>Bacillati</taxon>
        <taxon>Bacillota</taxon>
        <taxon>Clostridia</taxon>
        <taxon>Lachnospirales</taxon>
        <taxon>Lachnospiraceae</taxon>
        <taxon>Agathobacter</taxon>
    </lineage>
</organism>
<dbReference type="Proteomes" id="UP000260758">
    <property type="component" value="Unassembled WGS sequence"/>
</dbReference>
<dbReference type="RefSeq" id="WP_117685928.1">
    <property type="nucleotide sequence ID" value="NZ_JADMQZ010000042.1"/>
</dbReference>
<dbReference type="AlphaFoldDB" id="A0A3E4Y626"/>
<accession>A0A3E4Y626</accession>
<evidence type="ECO:0000313" key="1">
    <source>
        <dbReference type="EMBL" id="RGK43150.1"/>
    </source>
</evidence>
<evidence type="ECO:0000313" key="4">
    <source>
        <dbReference type="Proteomes" id="UP000260717"/>
    </source>
</evidence>
<dbReference type="EMBL" id="QSTP01000018">
    <property type="protein sequence ID" value="RGM68805.1"/>
    <property type="molecule type" value="Genomic_DNA"/>
</dbReference>
<evidence type="ECO:0000313" key="3">
    <source>
        <dbReference type="EMBL" id="RGM68805.1"/>
    </source>
</evidence>
<dbReference type="EMBL" id="QSQP01000008">
    <property type="protein sequence ID" value="RGK43150.1"/>
    <property type="molecule type" value="Genomic_DNA"/>
</dbReference>
<protein>
    <submittedName>
        <fullName evidence="3">Uncharacterized protein</fullName>
    </submittedName>
</protein>
<evidence type="ECO:0000313" key="2">
    <source>
        <dbReference type="EMBL" id="RGM45054.1"/>
    </source>
</evidence>
<gene>
    <name evidence="3" type="ORF">DXB99_13805</name>
    <name evidence="2" type="ORF">DXC13_13370</name>
    <name evidence="1" type="ORF">DXD13_07845</name>
</gene>